<dbReference type="GO" id="GO:0006506">
    <property type="term" value="P:GPI anchor biosynthetic process"/>
    <property type="evidence" value="ECO:0007669"/>
    <property type="project" value="TreeGrafter"/>
</dbReference>
<comment type="function">
    <text evidence="4">Transfers mannose from GDP-mannose to dolichol monophosphate to form dolichol phosphate mannose (Dol-P-Man) which is the mannosyl donor in pathways leading to N-glycosylation, glycosyl phosphatidylinositol membrane anchoring, and O-mannosylation of proteins.</text>
</comment>
<evidence type="ECO:0000256" key="4">
    <source>
        <dbReference type="RuleBase" id="RU365083"/>
    </source>
</evidence>
<dbReference type="GO" id="GO:0035269">
    <property type="term" value="P:protein O-linked glycosylation via mannose"/>
    <property type="evidence" value="ECO:0007669"/>
    <property type="project" value="TreeGrafter"/>
</dbReference>
<dbReference type="CDD" id="cd06442">
    <property type="entry name" value="DPM1_like"/>
    <property type="match status" value="1"/>
</dbReference>
<comment type="pathway">
    <text evidence="4">Protein modification; protein glycosylation.</text>
</comment>
<keyword evidence="2 4" id="KW-0328">Glycosyltransferase</keyword>
<gene>
    <name evidence="6" type="ordered locus">Bathy11g00120</name>
</gene>
<sequence>MTRTTTRKPNGGGDTVKYSIIVPTYNEQLNIAMLLALIVEAMEEGTKRKEGRKISPSSSTPSYEVIVVDDNSQDQTQQTIQKLQKIEKYRDVLRLKPRKGKLGLGSAYIHGLQFARGEFVILMDADLSHNPKAIPEFIRKQEEGDYDVVTGTRYLASSSSSLSISSRITNSSSSTKSSRKSKIKEQECGVYGWDTRRKLTSRVANYLAHVLLNPGVSDLTGSFRLYRKTTFQALVSSMQSVGYVFQMEIIVRAKRGGFKVAEVPISFVDRDTSKD</sequence>
<evidence type="ECO:0000313" key="7">
    <source>
        <dbReference type="Proteomes" id="UP000198341"/>
    </source>
</evidence>
<evidence type="ECO:0000256" key="2">
    <source>
        <dbReference type="ARBA" id="ARBA00022676"/>
    </source>
</evidence>
<organism evidence="6 7">
    <name type="scientific">Bathycoccus prasinos</name>
    <dbReference type="NCBI Taxonomy" id="41875"/>
    <lineage>
        <taxon>Eukaryota</taxon>
        <taxon>Viridiplantae</taxon>
        <taxon>Chlorophyta</taxon>
        <taxon>Mamiellophyceae</taxon>
        <taxon>Mamiellales</taxon>
        <taxon>Bathycoccaceae</taxon>
        <taxon>Bathycoccus</taxon>
    </lineage>
</organism>
<comment type="subcellular location">
    <subcellularLocation>
        <location evidence="4">Endoplasmic reticulum</location>
    </subcellularLocation>
</comment>
<dbReference type="OrthoDB" id="2603at2759"/>
<dbReference type="InterPro" id="IPR039528">
    <property type="entry name" value="DPM1-like"/>
</dbReference>
<dbReference type="Pfam" id="PF00535">
    <property type="entry name" value="Glycos_transf_2"/>
    <property type="match status" value="1"/>
</dbReference>
<evidence type="ECO:0000259" key="5">
    <source>
        <dbReference type="Pfam" id="PF00535"/>
    </source>
</evidence>
<keyword evidence="7" id="KW-1185">Reference proteome</keyword>
<dbReference type="GO" id="GO:0006488">
    <property type="term" value="P:dolichol-linked oligosaccharide biosynthetic process"/>
    <property type="evidence" value="ECO:0007669"/>
    <property type="project" value="TreeGrafter"/>
</dbReference>
<dbReference type="Proteomes" id="UP000198341">
    <property type="component" value="Chromosome 11"/>
</dbReference>
<dbReference type="EMBL" id="FO082268">
    <property type="protein sequence ID" value="CCO18767.1"/>
    <property type="molecule type" value="Genomic_DNA"/>
</dbReference>
<protein>
    <recommendedName>
        <fullName evidence="4">Dolichol-phosphate mannosyltransferase subunit 1</fullName>
        <ecNumber evidence="4">2.4.1.83</ecNumber>
    </recommendedName>
</protein>
<dbReference type="GO" id="GO:0005789">
    <property type="term" value="C:endoplasmic reticulum membrane"/>
    <property type="evidence" value="ECO:0007669"/>
    <property type="project" value="TreeGrafter"/>
</dbReference>
<dbReference type="GeneID" id="19012704"/>
<dbReference type="InterPro" id="IPR001173">
    <property type="entry name" value="Glyco_trans_2-like"/>
</dbReference>
<dbReference type="SUPFAM" id="SSF53448">
    <property type="entry name" value="Nucleotide-diphospho-sugar transferases"/>
    <property type="match status" value="1"/>
</dbReference>
<dbReference type="KEGG" id="bpg:Bathy11g00120"/>
<evidence type="ECO:0000256" key="1">
    <source>
        <dbReference type="ARBA" id="ARBA00006739"/>
    </source>
</evidence>
<dbReference type="GO" id="GO:0004582">
    <property type="term" value="F:dolichyl-phosphate beta-D-mannosyltransferase activity"/>
    <property type="evidence" value="ECO:0007669"/>
    <property type="project" value="UniProtKB-UniRule"/>
</dbReference>
<keyword evidence="4" id="KW-0256">Endoplasmic reticulum</keyword>
<dbReference type="Gene3D" id="3.90.550.10">
    <property type="entry name" value="Spore Coat Polysaccharide Biosynthesis Protein SpsA, Chain A"/>
    <property type="match status" value="1"/>
</dbReference>
<dbReference type="PANTHER" id="PTHR43398">
    <property type="entry name" value="DOLICHOL-PHOSPHATE MANNOSYLTRANSFERASE SUBUNIT 1"/>
    <property type="match status" value="1"/>
</dbReference>
<dbReference type="eggNOG" id="KOG2978">
    <property type="taxonomic scope" value="Eukaryota"/>
</dbReference>
<evidence type="ECO:0000256" key="3">
    <source>
        <dbReference type="ARBA" id="ARBA00022679"/>
    </source>
</evidence>
<feature type="domain" description="Glycosyltransferase 2-like" evidence="5">
    <location>
        <begin position="19"/>
        <end position="232"/>
    </location>
</feature>
<dbReference type="InterPro" id="IPR029044">
    <property type="entry name" value="Nucleotide-diphossugar_trans"/>
</dbReference>
<comment type="catalytic activity">
    <reaction evidence="4">
        <text>a di-trans,poly-cis-dolichyl phosphate + GDP-alpha-D-mannose = a di-trans,poly-cis-dolichyl beta-D-mannosyl phosphate + GDP</text>
        <dbReference type="Rhea" id="RHEA:21184"/>
        <dbReference type="Rhea" id="RHEA-COMP:19498"/>
        <dbReference type="Rhea" id="RHEA-COMP:19501"/>
        <dbReference type="ChEBI" id="CHEBI:57527"/>
        <dbReference type="ChEBI" id="CHEBI:57683"/>
        <dbReference type="ChEBI" id="CHEBI:58189"/>
        <dbReference type="ChEBI" id="CHEBI:58211"/>
    </reaction>
</comment>
<keyword evidence="3 4" id="KW-0808">Transferase</keyword>
<name>K8EKK0_9CHLO</name>
<dbReference type="PANTHER" id="PTHR43398:SF1">
    <property type="entry name" value="DOLICHOL-PHOSPHATE MANNOSYLTRANSFERASE SUBUNIT 1"/>
    <property type="match status" value="1"/>
</dbReference>
<comment type="subunit">
    <text evidence="4">Component of the dolichol-phosphate mannose (DPM) synthase complex.</text>
</comment>
<dbReference type="AlphaFoldDB" id="K8EKK0"/>
<dbReference type="EC" id="2.4.1.83" evidence="4"/>
<proteinExistence type="inferred from homology"/>
<reference evidence="6 7" key="1">
    <citation type="submission" date="2011-10" db="EMBL/GenBank/DDBJ databases">
        <authorList>
            <person name="Genoscope - CEA"/>
        </authorList>
    </citation>
    <scope>NUCLEOTIDE SEQUENCE [LARGE SCALE GENOMIC DNA]</scope>
    <source>
        <strain evidence="6 7">RCC 1105</strain>
    </source>
</reference>
<dbReference type="STRING" id="41875.K8EKK0"/>
<comment type="similarity">
    <text evidence="1 4">Belongs to the glycosyltransferase 2 family.</text>
</comment>
<dbReference type="RefSeq" id="XP_007510422.1">
    <property type="nucleotide sequence ID" value="XM_007510360.1"/>
</dbReference>
<dbReference type="UniPathway" id="UPA00378"/>
<accession>K8EKK0</accession>
<evidence type="ECO:0000313" key="6">
    <source>
        <dbReference type="EMBL" id="CCO18767.1"/>
    </source>
</evidence>